<evidence type="ECO:0000256" key="1">
    <source>
        <dbReference type="SAM" id="SignalP"/>
    </source>
</evidence>
<dbReference type="EMBL" id="PYYB01000003">
    <property type="protein sequence ID" value="PTL55654.1"/>
    <property type="molecule type" value="Genomic_DNA"/>
</dbReference>
<protein>
    <submittedName>
        <fullName evidence="2">Uncharacterized protein</fullName>
    </submittedName>
</protein>
<dbReference type="AlphaFoldDB" id="A0A2T4UDS3"/>
<dbReference type="Proteomes" id="UP000240739">
    <property type="component" value="Unassembled WGS sequence"/>
</dbReference>
<comment type="caution">
    <text evidence="2">The sequence shown here is derived from an EMBL/GenBank/DDBJ whole genome shotgun (WGS) entry which is preliminary data.</text>
</comment>
<keyword evidence="1" id="KW-0732">Signal</keyword>
<feature type="signal peptide" evidence="1">
    <location>
        <begin position="1"/>
        <end position="24"/>
    </location>
</feature>
<keyword evidence="3" id="KW-1185">Reference proteome</keyword>
<sequence length="448" mass="46523">MHLRRAGLLAAASLAVLPAAPAAADTYTVFGCRGPENALNGADGWALAQIGDANVANTCAAGGALSETLAPGARGGSVARLRFDAPAGTRIVRVSARRRTGGVQRSEQTLDSTYELSTDTAILEKCALAADSPCTSDLVDPVDKQGLDASWARFSVVCTKGGDETCTRTLRADIEQVAVGLKDAAAPTVSGVSVIDSGDTSGVLRLRFDAADAGGGVYRALVKVDGVLKATAPLGGGACTDAAPADADPYQFTVPVPCPPLVTGVPIELDSRSLAAGPHTVQVDVEDAAGNATSAYVTQFPRPNVDGGGGNGDPVAPGSTPVAAQTIEEILSARLSMRFDRSKSTRLTNRYGRRVVIRGTLRSTRTGKGIQGARVDVYHLVGKKRRSLTKTGLKTRAGGALTLILPLNLDTRQIRFAYRALRPGPVTSERTLSLTVRDARGELVQRVK</sequence>
<organism evidence="2 3">
    <name type="scientific">Paraconexibacter algicola</name>
    <dbReference type="NCBI Taxonomy" id="2133960"/>
    <lineage>
        <taxon>Bacteria</taxon>
        <taxon>Bacillati</taxon>
        <taxon>Actinomycetota</taxon>
        <taxon>Thermoleophilia</taxon>
        <taxon>Solirubrobacterales</taxon>
        <taxon>Paraconexibacteraceae</taxon>
        <taxon>Paraconexibacter</taxon>
    </lineage>
</organism>
<reference evidence="2 3" key="1">
    <citation type="submission" date="2018-03" db="EMBL/GenBank/DDBJ databases">
        <title>Aquarubrobacter algicola gen. nov., sp. nov., a novel actinobacterium isolated from shallow eutrophic lake during the end of cyanobacterial harmful algal blooms.</title>
        <authorList>
            <person name="Chun S.J."/>
        </authorList>
    </citation>
    <scope>NUCLEOTIDE SEQUENCE [LARGE SCALE GENOMIC DNA]</scope>
    <source>
        <strain evidence="2 3">Seoho-28</strain>
    </source>
</reference>
<gene>
    <name evidence="2" type="ORF">C7Y72_18645</name>
</gene>
<name>A0A2T4UDS3_9ACTN</name>
<dbReference type="OrthoDB" id="5242519at2"/>
<accession>A0A2T4UDS3</accession>
<dbReference type="RefSeq" id="WP_107570697.1">
    <property type="nucleotide sequence ID" value="NZ_PYYB01000003.1"/>
</dbReference>
<evidence type="ECO:0000313" key="3">
    <source>
        <dbReference type="Proteomes" id="UP000240739"/>
    </source>
</evidence>
<proteinExistence type="predicted"/>
<feature type="chain" id="PRO_5015760296" evidence="1">
    <location>
        <begin position="25"/>
        <end position="448"/>
    </location>
</feature>
<evidence type="ECO:0000313" key="2">
    <source>
        <dbReference type="EMBL" id="PTL55654.1"/>
    </source>
</evidence>